<feature type="compositionally biased region" description="Acidic residues" evidence="1">
    <location>
        <begin position="228"/>
        <end position="249"/>
    </location>
</feature>
<accession>A0A921MEF7</accession>
<feature type="transmembrane region" description="Helical" evidence="2">
    <location>
        <begin position="7"/>
        <end position="29"/>
    </location>
</feature>
<protein>
    <recommendedName>
        <fullName evidence="3">Multidrug resistance protein MdtA-like C-terminal permuted SH3 domain-containing protein</fullName>
    </recommendedName>
</protein>
<reference evidence="4" key="2">
    <citation type="submission" date="2021-09" db="EMBL/GenBank/DDBJ databases">
        <authorList>
            <person name="Gilroy R."/>
        </authorList>
    </citation>
    <scope>NUCLEOTIDE SEQUENCE</scope>
    <source>
        <strain evidence="4">ChiGjej5B5-7349</strain>
    </source>
</reference>
<dbReference type="EMBL" id="DYUK01000188">
    <property type="protein sequence ID" value="HJG80495.1"/>
    <property type="molecule type" value="Genomic_DNA"/>
</dbReference>
<dbReference type="Gene3D" id="2.40.420.20">
    <property type="match status" value="1"/>
</dbReference>
<dbReference type="SUPFAM" id="SSF111369">
    <property type="entry name" value="HlyD-like secretion proteins"/>
    <property type="match status" value="1"/>
</dbReference>
<keyword evidence="2" id="KW-0812">Transmembrane</keyword>
<dbReference type="GO" id="GO:0015562">
    <property type="term" value="F:efflux transmembrane transporter activity"/>
    <property type="evidence" value="ECO:0007669"/>
    <property type="project" value="TreeGrafter"/>
</dbReference>
<dbReference type="Pfam" id="PF25967">
    <property type="entry name" value="RND-MFP_C"/>
    <property type="match status" value="1"/>
</dbReference>
<name>A0A921MEF7_9MICO</name>
<dbReference type="AlphaFoldDB" id="A0A921MEF7"/>
<evidence type="ECO:0000256" key="1">
    <source>
        <dbReference type="SAM" id="MobiDB-lite"/>
    </source>
</evidence>
<reference evidence="4" key="1">
    <citation type="journal article" date="2021" name="PeerJ">
        <title>Extensive microbial diversity within the chicken gut microbiome revealed by metagenomics and culture.</title>
        <authorList>
            <person name="Gilroy R."/>
            <person name="Ravi A."/>
            <person name="Getino M."/>
            <person name="Pursley I."/>
            <person name="Horton D.L."/>
            <person name="Alikhan N.F."/>
            <person name="Baker D."/>
            <person name="Gharbi K."/>
            <person name="Hall N."/>
            <person name="Watson M."/>
            <person name="Adriaenssens E.M."/>
            <person name="Foster-Nyarko E."/>
            <person name="Jarju S."/>
            <person name="Secka A."/>
            <person name="Antonio M."/>
            <person name="Oren A."/>
            <person name="Chaudhuri R.R."/>
            <person name="La Ragione R."/>
            <person name="Hildebrand F."/>
            <person name="Pallen M.J."/>
        </authorList>
    </citation>
    <scope>NUCLEOTIDE SEQUENCE</scope>
    <source>
        <strain evidence="4">ChiGjej5B5-7349</strain>
    </source>
</reference>
<dbReference type="Gene3D" id="2.40.50.100">
    <property type="match status" value="1"/>
</dbReference>
<evidence type="ECO:0000313" key="4">
    <source>
        <dbReference type="EMBL" id="HJG80495.1"/>
    </source>
</evidence>
<feature type="compositionally biased region" description="Acidic residues" evidence="1">
    <location>
        <begin position="110"/>
        <end position="124"/>
    </location>
</feature>
<gene>
    <name evidence="4" type="ORF">K8V08_08795</name>
</gene>
<dbReference type="PANTHER" id="PTHR30469:SF33">
    <property type="entry name" value="SLR1207 PROTEIN"/>
    <property type="match status" value="1"/>
</dbReference>
<comment type="caution">
    <text evidence="4">The sequence shown here is derived from an EMBL/GenBank/DDBJ whole genome shotgun (WGS) entry which is preliminary data.</text>
</comment>
<dbReference type="PANTHER" id="PTHR30469">
    <property type="entry name" value="MULTIDRUG RESISTANCE PROTEIN MDTA"/>
    <property type="match status" value="1"/>
</dbReference>
<evidence type="ECO:0000313" key="5">
    <source>
        <dbReference type="Proteomes" id="UP000784435"/>
    </source>
</evidence>
<sequence length="366" mass="37983">MQVFRRVVLPILYLIVLLIIAVSLAWLAFAPSGESGSDDEFATGELIGSETYVERGSIEASLEADGTIAIADPVAAKPGHDGTVNHIWVRPGMIVEEGDDLFQVTVEEAPDEAAVPDESEDGDDAPAPAPEPRRTYHTVTAPADGTVGSFDLQVGDDVAKGAEVLTVTPRTYSASADIEPVELYRLGDLPDTAVITIDQGPAPFDCTSLSLLEAGAPPTGGGTGGDTSGDDMTGEGDMMGDEGLGDDGFDAGGSGDTGSGTTQLRCSIPDDIEVYNGLTMRMTVEVGSADDVLTVPVTAVRGMGEDASVWVTDDMGEPEERSVEIGMSDGTRAEVVSGLEEGDAILEYVPGTEPDEDEGMDFGMIG</sequence>
<keyword evidence="2" id="KW-1133">Transmembrane helix</keyword>
<feature type="domain" description="Multidrug resistance protein MdtA-like C-terminal permuted SH3" evidence="3">
    <location>
        <begin position="291"/>
        <end position="345"/>
    </location>
</feature>
<dbReference type="GO" id="GO:1990281">
    <property type="term" value="C:efflux pump complex"/>
    <property type="evidence" value="ECO:0007669"/>
    <property type="project" value="TreeGrafter"/>
</dbReference>
<dbReference type="InterPro" id="IPR058627">
    <property type="entry name" value="MdtA-like_C"/>
</dbReference>
<feature type="compositionally biased region" description="Gly residues" evidence="1">
    <location>
        <begin position="218"/>
        <end position="227"/>
    </location>
</feature>
<feature type="region of interest" description="Disordered" evidence="1">
    <location>
        <begin position="215"/>
        <end position="265"/>
    </location>
</feature>
<evidence type="ECO:0000256" key="2">
    <source>
        <dbReference type="SAM" id="Phobius"/>
    </source>
</evidence>
<feature type="region of interest" description="Disordered" evidence="1">
    <location>
        <begin position="110"/>
        <end position="142"/>
    </location>
</feature>
<keyword evidence="2" id="KW-0472">Membrane</keyword>
<proteinExistence type="predicted"/>
<organism evidence="4 5">
    <name type="scientific">Brevibacterium senegalense</name>
    <dbReference type="NCBI Taxonomy" id="1033736"/>
    <lineage>
        <taxon>Bacteria</taxon>
        <taxon>Bacillati</taxon>
        <taxon>Actinomycetota</taxon>
        <taxon>Actinomycetes</taxon>
        <taxon>Micrococcales</taxon>
        <taxon>Brevibacteriaceae</taxon>
        <taxon>Brevibacterium</taxon>
    </lineage>
</organism>
<evidence type="ECO:0000259" key="3">
    <source>
        <dbReference type="Pfam" id="PF25967"/>
    </source>
</evidence>
<dbReference type="Proteomes" id="UP000784435">
    <property type="component" value="Unassembled WGS sequence"/>
</dbReference>